<gene>
    <name evidence="1" type="ORF">EV132_12137</name>
</gene>
<dbReference type="RefSeq" id="WP_132567992.1">
    <property type="nucleotide sequence ID" value="NZ_SMBH01000021.1"/>
</dbReference>
<comment type="caution">
    <text evidence="1">The sequence shown here is derived from an EMBL/GenBank/DDBJ whole genome shotgun (WGS) entry which is preliminary data.</text>
</comment>
<evidence type="ECO:0000313" key="2">
    <source>
        <dbReference type="Proteomes" id="UP000294576"/>
    </source>
</evidence>
<dbReference type="EMBL" id="SMBH01000021">
    <property type="protein sequence ID" value="TCU10440.1"/>
    <property type="molecule type" value="Genomic_DNA"/>
</dbReference>
<protein>
    <submittedName>
        <fullName evidence="1">Uncharacterized protein</fullName>
    </submittedName>
</protein>
<proteinExistence type="predicted"/>
<organism evidence="1 2">
    <name type="scientific">Rhizobium sullae</name>
    <name type="common">Rhizobium hedysari</name>
    <dbReference type="NCBI Taxonomy" id="50338"/>
    <lineage>
        <taxon>Bacteria</taxon>
        <taxon>Pseudomonadati</taxon>
        <taxon>Pseudomonadota</taxon>
        <taxon>Alphaproteobacteria</taxon>
        <taxon>Hyphomicrobiales</taxon>
        <taxon>Rhizobiaceae</taxon>
        <taxon>Rhizobium/Agrobacterium group</taxon>
        <taxon>Rhizobium</taxon>
    </lineage>
</organism>
<dbReference type="Proteomes" id="UP000294576">
    <property type="component" value="Unassembled WGS sequence"/>
</dbReference>
<accession>A0A4R3PUB0</accession>
<reference evidence="1 2" key="1">
    <citation type="submission" date="2019-03" db="EMBL/GenBank/DDBJ databases">
        <title>Genomic Encyclopedia of Type Strains, Phase IV (KMG-V): Genome sequencing to study the core and pangenomes of soil and plant-associated prokaryotes.</title>
        <authorList>
            <person name="Whitman W."/>
        </authorList>
    </citation>
    <scope>NUCLEOTIDE SEQUENCE [LARGE SCALE GENOMIC DNA]</scope>
    <source>
        <strain evidence="1 2">Hc14</strain>
    </source>
</reference>
<sequence>MSVQAMFYVKEINHRATSQADQINVEIKLAAAFAGYLQGLPEGNGDWSKYTPQGELSMTATNPAAIEQFEIGVVYRLTFEKAGDER</sequence>
<dbReference type="AlphaFoldDB" id="A0A4R3PUB0"/>
<evidence type="ECO:0000313" key="1">
    <source>
        <dbReference type="EMBL" id="TCU10440.1"/>
    </source>
</evidence>
<name>A0A4R3PUB0_RHISU</name>